<sequence length="205" mass="22716">MACPCGGAYLYRLVFNSALPAMPAPPYQQTPVLETERLCLRGYQLADLDAYLAIWQAPAFYRYLSPRPMVEEEVWTMMLRSVGHWALQGFGFWAVEEKASGRFIGAVGFADGKRHIEPSIKGVPEIGWVLAAAAHGQGYASEAVAAALAWGDQHFGGARTVCIMDPDNLASRRVAEKFGYREFARTTYKGEPTLMMERPARSVTF</sequence>
<keyword evidence="3" id="KW-1185">Reference proteome</keyword>
<evidence type="ECO:0000259" key="1">
    <source>
        <dbReference type="PROSITE" id="PS51186"/>
    </source>
</evidence>
<organism evidence="2 3">
    <name type="scientific">Hymenobacter saemangeumensis</name>
    <dbReference type="NCBI Taxonomy" id="1084522"/>
    <lineage>
        <taxon>Bacteria</taxon>
        <taxon>Pseudomonadati</taxon>
        <taxon>Bacteroidota</taxon>
        <taxon>Cytophagia</taxon>
        <taxon>Cytophagales</taxon>
        <taxon>Hymenobacteraceae</taxon>
        <taxon>Hymenobacter</taxon>
    </lineage>
</organism>
<dbReference type="InterPro" id="IPR000182">
    <property type="entry name" value="GNAT_dom"/>
</dbReference>
<dbReference type="Gene3D" id="3.40.630.30">
    <property type="match status" value="1"/>
</dbReference>
<dbReference type="PROSITE" id="PS51186">
    <property type="entry name" value="GNAT"/>
    <property type="match status" value="1"/>
</dbReference>
<name>A0ABP8I786_9BACT</name>
<reference evidence="3" key="1">
    <citation type="journal article" date="2019" name="Int. J. Syst. Evol. Microbiol.">
        <title>The Global Catalogue of Microorganisms (GCM) 10K type strain sequencing project: providing services to taxonomists for standard genome sequencing and annotation.</title>
        <authorList>
            <consortium name="The Broad Institute Genomics Platform"/>
            <consortium name="The Broad Institute Genome Sequencing Center for Infectious Disease"/>
            <person name="Wu L."/>
            <person name="Ma J."/>
        </authorList>
    </citation>
    <scope>NUCLEOTIDE SEQUENCE [LARGE SCALE GENOMIC DNA]</scope>
    <source>
        <strain evidence="3">JCM 17923</strain>
    </source>
</reference>
<dbReference type="PANTHER" id="PTHR43792:SF1">
    <property type="entry name" value="N-ACETYLTRANSFERASE DOMAIN-CONTAINING PROTEIN"/>
    <property type="match status" value="1"/>
</dbReference>
<dbReference type="InterPro" id="IPR051531">
    <property type="entry name" value="N-acetyltransferase"/>
</dbReference>
<comment type="caution">
    <text evidence="2">The sequence shown here is derived from an EMBL/GenBank/DDBJ whole genome shotgun (WGS) entry which is preliminary data.</text>
</comment>
<accession>A0ABP8I786</accession>
<dbReference type="Proteomes" id="UP001501153">
    <property type="component" value="Unassembled WGS sequence"/>
</dbReference>
<gene>
    <name evidence="2" type="ORF">GCM10023185_12890</name>
</gene>
<dbReference type="SUPFAM" id="SSF55729">
    <property type="entry name" value="Acyl-CoA N-acyltransferases (Nat)"/>
    <property type="match status" value="1"/>
</dbReference>
<protein>
    <submittedName>
        <fullName evidence="2">GNAT family N-acetyltransferase</fullName>
    </submittedName>
</protein>
<feature type="domain" description="N-acetyltransferase" evidence="1">
    <location>
        <begin position="38"/>
        <end position="201"/>
    </location>
</feature>
<proteinExistence type="predicted"/>
<dbReference type="EMBL" id="BAABGZ010000013">
    <property type="protein sequence ID" value="GAA4352840.1"/>
    <property type="molecule type" value="Genomic_DNA"/>
</dbReference>
<evidence type="ECO:0000313" key="2">
    <source>
        <dbReference type="EMBL" id="GAA4352840.1"/>
    </source>
</evidence>
<evidence type="ECO:0000313" key="3">
    <source>
        <dbReference type="Proteomes" id="UP001501153"/>
    </source>
</evidence>
<dbReference type="Pfam" id="PF13302">
    <property type="entry name" value="Acetyltransf_3"/>
    <property type="match status" value="1"/>
</dbReference>
<dbReference type="InterPro" id="IPR016181">
    <property type="entry name" value="Acyl_CoA_acyltransferase"/>
</dbReference>
<dbReference type="PANTHER" id="PTHR43792">
    <property type="entry name" value="GNAT FAMILY, PUTATIVE (AFU_ORTHOLOGUE AFUA_3G00765)-RELATED-RELATED"/>
    <property type="match status" value="1"/>
</dbReference>